<feature type="compositionally biased region" description="Basic and acidic residues" evidence="1">
    <location>
        <begin position="18"/>
        <end position="45"/>
    </location>
</feature>
<feature type="region of interest" description="Disordered" evidence="1">
    <location>
        <begin position="1"/>
        <end position="45"/>
    </location>
</feature>
<evidence type="ECO:0000313" key="2">
    <source>
        <dbReference type="EMBL" id="GJT80721.1"/>
    </source>
</evidence>
<comment type="caution">
    <text evidence="2">The sequence shown here is derived from an EMBL/GenBank/DDBJ whole genome shotgun (WGS) entry which is preliminary data.</text>
</comment>
<reference evidence="2" key="1">
    <citation type="journal article" date="2022" name="Int. J. Mol. Sci.">
        <title>Draft Genome of Tanacetum Coccineum: Genomic Comparison of Closely Related Tanacetum-Family Plants.</title>
        <authorList>
            <person name="Yamashiro T."/>
            <person name="Shiraishi A."/>
            <person name="Nakayama K."/>
            <person name="Satake H."/>
        </authorList>
    </citation>
    <scope>NUCLEOTIDE SEQUENCE</scope>
</reference>
<organism evidence="2 3">
    <name type="scientific">Tanacetum coccineum</name>
    <dbReference type="NCBI Taxonomy" id="301880"/>
    <lineage>
        <taxon>Eukaryota</taxon>
        <taxon>Viridiplantae</taxon>
        <taxon>Streptophyta</taxon>
        <taxon>Embryophyta</taxon>
        <taxon>Tracheophyta</taxon>
        <taxon>Spermatophyta</taxon>
        <taxon>Magnoliopsida</taxon>
        <taxon>eudicotyledons</taxon>
        <taxon>Gunneridae</taxon>
        <taxon>Pentapetalae</taxon>
        <taxon>asterids</taxon>
        <taxon>campanulids</taxon>
        <taxon>Asterales</taxon>
        <taxon>Asteraceae</taxon>
        <taxon>Asteroideae</taxon>
        <taxon>Anthemideae</taxon>
        <taxon>Anthemidinae</taxon>
        <taxon>Tanacetum</taxon>
    </lineage>
</organism>
<feature type="compositionally biased region" description="Basic residues" evidence="1">
    <location>
        <begin position="1"/>
        <end position="17"/>
    </location>
</feature>
<sequence>MKKKRITRRIKHPKTLKKPTEAEAKKTVKEIETKDGTENETRNESIKTLKNDKVVEAPGSQPVAYYLMHKINEKLINGLVKNNRFNNSLPGTQVGKKKKKAYNILPKDLIRDLKHVNALVDQGSDVNVMPYSTYLRLTDEGPTETDIRLSLASHSYIYPLGIAEDVLVEIKEKKRLFDLKEQEKKSEEELKKLLNPATLKALALKKEPIMRITDPLDLTVYPKFRLKMLSFSEWLEAKKLGLSPPPELATFELTTEDKKGKRTELLKEVFVKERIEVDGTQRNLTPPLGVIGKKGLVIREPEARFFYFNANFDLVFQRELEFHVTSTVQLIRLLKHINQDSPEAREMYKIIELEIESKDDVNKAREIVRTNSDGMGIDILRGEEDQLSATYQLALKGLSECKASKSNIRHIQVKDIIKEVKDNLKTYLSARMDIS</sequence>
<dbReference type="Proteomes" id="UP001151760">
    <property type="component" value="Unassembled WGS sequence"/>
</dbReference>
<gene>
    <name evidence="2" type="ORF">Tco_1055063</name>
</gene>
<reference evidence="2" key="2">
    <citation type="submission" date="2022-01" db="EMBL/GenBank/DDBJ databases">
        <authorList>
            <person name="Yamashiro T."/>
            <person name="Shiraishi A."/>
            <person name="Satake H."/>
            <person name="Nakayama K."/>
        </authorList>
    </citation>
    <scope>NUCLEOTIDE SEQUENCE</scope>
</reference>
<keyword evidence="3" id="KW-1185">Reference proteome</keyword>
<proteinExistence type="predicted"/>
<dbReference type="PANTHER" id="PTHR33067">
    <property type="entry name" value="RNA-DIRECTED DNA POLYMERASE-RELATED"/>
    <property type="match status" value="1"/>
</dbReference>
<protein>
    <submittedName>
        <fullName evidence="2">Uncharacterized protein</fullName>
    </submittedName>
</protein>
<evidence type="ECO:0000256" key="1">
    <source>
        <dbReference type="SAM" id="MobiDB-lite"/>
    </source>
</evidence>
<dbReference type="PANTHER" id="PTHR33067:SF9">
    <property type="entry name" value="RNA-DIRECTED DNA POLYMERASE"/>
    <property type="match status" value="1"/>
</dbReference>
<dbReference type="EMBL" id="BQNB010019019">
    <property type="protein sequence ID" value="GJT80721.1"/>
    <property type="molecule type" value="Genomic_DNA"/>
</dbReference>
<name>A0ABQ5GYJ9_9ASTR</name>
<accession>A0ABQ5GYJ9</accession>
<evidence type="ECO:0000313" key="3">
    <source>
        <dbReference type="Proteomes" id="UP001151760"/>
    </source>
</evidence>